<dbReference type="OrthoDB" id="422540at2759"/>
<dbReference type="EMBL" id="CAJPWZ010001961">
    <property type="protein sequence ID" value="CAG2227372.1"/>
    <property type="molecule type" value="Genomic_DNA"/>
</dbReference>
<dbReference type="PANTHER" id="PTHR37984:SF5">
    <property type="entry name" value="PROTEIN NYNRIN-LIKE"/>
    <property type="match status" value="1"/>
</dbReference>
<dbReference type="PANTHER" id="PTHR37984">
    <property type="entry name" value="PROTEIN CBG26694"/>
    <property type="match status" value="1"/>
</dbReference>
<name>A0A8S3T7M5_MYTED</name>
<evidence type="ECO:0000313" key="3">
    <source>
        <dbReference type="EMBL" id="CAG2227372.1"/>
    </source>
</evidence>
<accession>A0A8S3T7M5</accession>
<sequence length="250" mass="28333">MILGRDWLKQNGVRLYFDLGYLRIGKTYVRIEEDIHISSLLRLCKQTTLAPNSVTICKVKVNQGFRTEDSKLADITYLDDGHLSEEPGIVVFSAVAKLSDSRKIPIMLINQTNKHFKLKRGEIMGRGGSYQTFQKIAEPLITLTKKYAKFKRIDECETAFKYLKDSLTVVPLLAYPDPNKPYVLYTDASDTCIGACLTQAVEGEDFKINGVKTEKPIYFLSHKLSPTQVKWSTVEKEAYAIHYALQKVGP</sequence>
<dbReference type="Gene3D" id="3.30.70.270">
    <property type="match status" value="1"/>
</dbReference>
<comment type="caution">
    <text evidence="3">The sequence shown here is derived from an EMBL/GenBank/DDBJ whole genome shotgun (WGS) entry which is preliminary data.</text>
</comment>
<gene>
    <name evidence="3" type="ORF">MEDL_40439</name>
</gene>
<feature type="domain" description="Reverse transcriptase/retrotransposon-derived protein RNase H-like" evidence="2">
    <location>
        <begin position="154"/>
        <end position="248"/>
    </location>
</feature>
<reference evidence="3" key="1">
    <citation type="submission" date="2021-03" db="EMBL/GenBank/DDBJ databases">
        <authorList>
            <person name="Bekaert M."/>
        </authorList>
    </citation>
    <scope>NUCLEOTIDE SEQUENCE</scope>
</reference>
<dbReference type="InterPro" id="IPR043128">
    <property type="entry name" value="Rev_trsase/Diguanyl_cyclase"/>
</dbReference>
<dbReference type="SUPFAM" id="SSF56672">
    <property type="entry name" value="DNA/RNA polymerases"/>
    <property type="match status" value="1"/>
</dbReference>
<dbReference type="GO" id="GO:0003824">
    <property type="term" value="F:catalytic activity"/>
    <property type="evidence" value="ECO:0007669"/>
    <property type="project" value="UniProtKB-KW"/>
</dbReference>
<evidence type="ECO:0000259" key="2">
    <source>
        <dbReference type="Pfam" id="PF17919"/>
    </source>
</evidence>
<evidence type="ECO:0000313" key="4">
    <source>
        <dbReference type="Proteomes" id="UP000683360"/>
    </source>
</evidence>
<dbReference type="AlphaFoldDB" id="A0A8S3T7M5"/>
<dbReference type="InterPro" id="IPR050951">
    <property type="entry name" value="Retrovirus_Pol_polyprotein"/>
</dbReference>
<evidence type="ECO:0000256" key="1">
    <source>
        <dbReference type="ARBA" id="ARBA00023268"/>
    </source>
</evidence>
<organism evidence="3 4">
    <name type="scientific">Mytilus edulis</name>
    <name type="common">Blue mussel</name>
    <dbReference type="NCBI Taxonomy" id="6550"/>
    <lineage>
        <taxon>Eukaryota</taxon>
        <taxon>Metazoa</taxon>
        <taxon>Spiralia</taxon>
        <taxon>Lophotrochozoa</taxon>
        <taxon>Mollusca</taxon>
        <taxon>Bivalvia</taxon>
        <taxon>Autobranchia</taxon>
        <taxon>Pteriomorphia</taxon>
        <taxon>Mytilida</taxon>
        <taxon>Mytiloidea</taxon>
        <taxon>Mytilidae</taxon>
        <taxon>Mytilinae</taxon>
        <taxon>Mytilus</taxon>
    </lineage>
</organism>
<dbReference type="Pfam" id="PF17919">
    <property type="entry name" value="RT_RNaseH_2"/>
    <property type="match status" value="1"/>
</dbReference>
<dbReference type="InterPro" id="IPR041577">
    <property type="entry name" value="RT_RNaseH_2"/>
</dbReference>
<protein>
    <recommendedName>
        <fullName evidence="2">Reverse transcriptase/retrotransposon-derived protein RNase H-like domain-containing protein</fullName>
    </recommendedName>
</protein>
<dbReference type="InterPro" id="IPR043502">
    <property type="entry name" value="DNA/RNA_pol_sf"/>
</dbReference>
<dbReference type="Proteomes" id="UP000683360">
    <property type="component" value="Unassembled WGS sequence"/>
</dbReference>
<proteinExistence type="predicted"/>
<keyword evidence="1" id="KW-0511">Multifunctional enzyme</keyword>
<keyword evidence="4" id="KW-1185">Reference proteome</keyword>